<dbReference type="WBParaSite" id="PDA_v2.g13184.t1">
    <property type="protein sequence ID" value="PDA_v2.g13184.t1"/>
    <property type="gene ID" value="PDA_v2.g13184"/>
</dbReference>
<accession>A0A914P5I8</accession>
<sequence>MIRAGNSTSLPTKYVKFGLPWATRSSAFLYKGHTLTYNWNWFKELKIQGLDSTLNNVIQLLDQNDCYFVAYGKGVKNIIIGAVKDRSLLEISGETTCDAYKIHNICEQNFGSDNCGERPFAKNDEIIMGNSNVFKMYDESIIGPITIYSWGSTYETNRLKWAYSVNHGGIFDDGFGNTVGF</sequence>
<proteinExistence type="predicted"/>
<dbReference type="Proteomes" id="UP000887578">
    <property type="component" value="Unplaced"/>
</dbReference>
<organism evidence="1 2">
    <name type="scientific">Panagrolaimus davidi</name>
    <dbReference type="NCBI Taxonomy" id="227884"/>
    <lineage>
        <taxon>Eukaryota</taxon>
        <taxon>Metazoa</taxon>
        <taxon>Ecdysozoa</taxon>
        <taxon>Nematoda</taxon>
        <taxon>Chromadorea</taxon>
        <taxon>Rhabditida</taxon>
        <taxon>Tylenchina</taxon>
        <taxon>Panagrolaimomorpha</taxon>
        <taxon>Panagrolaimoidea</taxon>
        <taxon>Panagrolaimidae</taxon>
        <taxon>Panagrolaimus</taxon>
    </lineage>
</organism>
<dbReference type="AlphaFoldDB" id="A0A914P5I8"/>
<keyword evidence="1" id="KW-1185">Reference proteome</keyword>
<reference evidence="2" key="1">
    <citation type="submission" date="2022-11" db="UniProtKB">
        <authorList>
            <consortium name="WormBaseParasite"/>
        </authorList>
    </citation>
    <scope>IDENTIFICATION</scope>
</reference>
<name>A0A914P5I8_9BILA</name>
<evidence type="ECO:0000313" key="2">
    <source>
        <dbReference type="WBParaSite" id="PDA_v2.g13184.t1"/>
    </source>
</evidence>
<evidence type="ECO:0000313" key="1">
    <source>
        <dbReference type="Proteomes" id="UP000887578"/>
    </source>
</evidence>
<protein>
    <submittedName>
        <fullName evidence="2">Uncharacterized protein</fullName>
    </submittedName>
</protein>